<organism evidence="1 2">
    <name type="scientific">Nicotiana tabacum</name>
    <name type="common">Common tobacco</name>
    <dbReference type="NCBI Taxonomy" id="4097"/>
    <lineage>
        <taxon>Eukaryota</taxon>
        <taxon>Viridiplantae</taxon>
        <taxon>Streptophyta</taxon>
        <taxon>Embryophyta</taxon>
        <taxon>Tracheophyta</taxon>
        <taxon>Spermatophyta</taxon>
        <taxon>Magnoliopsida</taxon>
        <taxon>eudicotyledons</taxon>
        <taxon>Gunneridae</taxon>
        <taxon>Pentapetalae</taxon>
        <taxon>asterids</taxon>
        <taxon>lamiids</taxon>
        <taxon>Solanales</taxon>
        <taxon>Solanaceae</taxon>
        <taxon>Nicotianoideae</taxon>
        <taxon>Nicotianeae</taxon>
        <taxon>Nicotiana</taxon>
    </lineage>
</organism>
<reference evidence="2" key="2">
    <citation type="submission" date="2025-08" db="UniProtKB">
        <authorList>
            <consortium name="RefSeq"/>
        </authorList>
    </citation>
    <scope>IDENTIFICATION</scope>
    <source>
        <tissue evidence="2">Leaf</tissue>
    </source>
</reference>
<name>A0AC58UPP7_TOBAC</name>
<dbReference type="RefSeq" id="XP_075111467.1">
    <property type="nucleotide sequence ID" value="XM_075255366.1"/>
</dbReference>
<dbReference type="Proteomes" id="UP000790787">
    <property type="component" value="Chromosome 6"/>
</dbReference>
<proteinExistence type="predicted"/>
<accession>A0AC58UPP7</accession>
<gene>
    <name evidence="2" type="primary">LOC142181810</name>
</gene>
<reference evidence="1" key="1">
    <citation type="journal article" date="2014" name="Nat. Commun.">
        <title>The tobacco genome sequence and its comparison with those of tomato and potato.</title>
        <authorList>
            <person name="Sierro N."/>
            <person name="Battey J.N."/>
            <person name="Ouadi S."/>
            <person name="Bakaher N."/>
            <person name="Bovet L."/>
            <person name="Willig A."/>
            <person name="Goepfert S."/>
            <person name="Peitsch M.C."/>
            <person name="Ivanov N.V."/>
        </authorList>
    </citation>
    <scope>NUCLEOTIDE SEQUENCE [LARGE SCALE GENOMIC DNA]</scope>
</reference>
<keyword evidence="1" id="KW-1185">Reference proteome</keyword>
<evidence type="ECO:0000313" key="1">
    <source>
        <dbReference type="Proteomes" id="UP000790787"/>
    </source>
</evidence>
<protein>
    <submittedName>
        <fullName evidence="2">Uncharacterized protein LOC142181810</fullName>
    </submittedName>
</protein>
<evidence type="ECO:0000313" key="2">
    <source>
        <dbReference type="RefSeq" id="XP_075111467.1"/>
    </source>
</evidence>
<sequence length="145" mass="17310">MQKKLLTKDRLGSREVNTDGLCVLCGDKQETIEHLFYECQFSSRCIGIILEWLKIRITYLERQLLWRRVARKMAGKLNREFAYAALVATNYYVWKGRNEAVWKSSVPRPHKVCEQIKEECKIRMVEVLNKRIKGKDGRWIEEIYR</sequence>